<dbReference type="Proteomes" id="UP000694558">
    <property type="component" value="Chromosome 8"/>
</dbReference>
<dbReference type="Ensembl" id="ENSSMAT00000075090.1">
    <property type="protein sequence ID" value="ENSSMAP00000048064.1"/>
    <property type="gene ID" value="ENSSMAG00000034913.1"/>
</dbReference>
<evidence type="ECO:0000259" key="2">
    <source>
        <dbReference type="PROSITE" id="PS50041"/>
    </source>
</evidence>
<dbReference type="GeneTree" id="ENSGT01030000234575"/>
<dbReference type="InterPro" id="IPR016186">
    <property type="entry name" value="C-type_lectin-like/link_sf"/>
</dbReference>
<feature type="domain" description="C-type lectin" evidence="2">
    <location>
        <begin position="21"/>
        <end position="97"/>
    </location>
</feature>
<dbReference type="Pfam" id="PF00059">
    <property type="entry name" value="Lectin_C"/>
    <property type="match status" value="1"/>
</dbReference>
<name>A0A8D3CLA6_SCOMX</name>
<dbReference type="Gene3D" id="3.10.100.10">
    <property type="entry name" value="Mannose-Binding Protein A, subunit A"/>
    <property type="match status" value="1"/>
</dbReference>
<dbReference type="InterPro" id="IPR050828">
    <property type="entry name" value="C-type_lectin/matrix_domain"/>
</dbReference>
<dbReference type="PANTHER" id="PTHR45710">
    <property type="entry name" value="C-TYPE LECTIN DOMAIN-CONTAINING PROTEIN 180"/>
    <property type="match status" value="1"/>
</dbReference>
<sequence>LPALSGCGSSSKRCPANWIEMNRRCYFMSSERRTWDDSRTDCQIKGADLVVINSELEQFISFDKFVRSFPSPVWIGLSDEEKEGEWKWVNGSVVTET</sequence>
<organism evidence="3 4">
    <name type="scientific">Scophthalmus maximus</name>
    <name type="common">Turbot</name>
    <name type="synonym">Psetta maxima</name>
    <dbReference type="NCBI Taxonomy" id="52904"/>
    <lineage>
        <taxon>Eukaryota</taxon>
        <taxon>Metazoa</taxon>
        <taxon>Chordata</taxon>
        <taxon>Craniata</taxon>
        <taxon>Vertebrata</taxon>
        <taxon>Euteleostomi</taxon>
        <taxon>Actinopterygii</taxon>
        <taxon>Neopterygii</taxon>
        <taxon>Teleostei</taxon>
        <taxon>Neoteleostei</taxon>
        <taxon>Acanthomorphata</taxon>
        <taxon>Carangaria</taxon>
        <taxon>Pleuronectiformes</taxon>
        <taxon>Pleuronectoidei</taxon>
        <taxon>Scophthalmidae</taxon>
        <taxon>Scophthalmus</taxon>
    </lineage>
</organism>
<accession>A0A8D3CLA6</accession>
<dbReference type="PROSITE" id="PS50041">
    <property type="entry name" value="C_TYPE_LECTIN_2"/>
    <property type="match status" value="1"/>
</dbReference>
<dbReference type="AlphaFoldDB" id="A0A8D3CLA6"/>
<reference evidence="3" key="2">
    <citation type="submission" date="2025-08" db="UniProtKB">
        <authorList>
            <consortium name="Ensembl"/>
        </authorList>
    </citation>
    <scope>IDENTIFICATION</scope>
</reference>
<evidence type="ECO:0000256" key="1">
    <source>
        <dbReference type="ARBA" id="ARBA00004401"/>
    </source>
</evidence>
<evidence type="ECO:0000313" key="3">
    <source>
        <dbReference type="Ensembl" id="ENSSMAP00000048064.1"/>
    </source>
</evidence>
<evidence type="ECO:0000313" key="4">
    <source>
        <dbReference type="Proteomes" id="UP000694558"/>
    </source>
</evidence>
<dbReference type="SUPFAM" id="SSF56436">
    <property type="entry name" value="C-type lectin-like"/>
    <property type="match status" value="1"/>
</dbReference>
<proteinExistence type="predicted"/>
<dbReference type="InterPro" id="IPR001304">
    <property type="entry name" value="C-type_lectin-like"/>
</dbReference>
<comment type="subcellular location">
    <subcellularLocation>
        <location evidence="1">Cell membrane</location>
        <topology evidence="1">Single-pass type II membrane protein</topology>
    </subcellularLocation>
</comment>
<dbReference type="PANTHER" id="PTHR45710:SF8">
    <property type="entry name" value="RERATING FAMILY MEMBER 4"/>
    <property type="match status" value="1"/>
</dbReference>
<dbReference type="InterPro" id="IPR016187">
    <property type="entry name" value="CTDL_fold"/>
</dbReference>
<protein>
    <recommendedName>
        <fullName evidence="2">C-type lectin domain-containing protein</fullName>
    </recommendedName>
</protein>
<reference evidence="3" key="1">
    <citation type="submission" date="2023-05" db="EMBL/GenBank/DDBJ databases">
        <title>High-quality long-read genome of Scophthalmus maximus.</title>
        <authorList>
            <person name="Lien S."/>
            <person name="Martinez P."/>
        </authorList>
    </citation>
    <scope>NUCLEOTIDE SEQUENCE [LARGE SCALE GENOMIC DNA]</scope>
</reference>
<dbReference type="GO" id="GO:0005886">
    <property type="term" value="C:plasma membrane"/>
    <property type="evidence" value="ECO:0007669"/>
    <property type="project" value="UniProtKB-SubCell"/>
</dbReference>